<evidence type="ECO:0000313" key="12">
    <source>
        <dbReference type="EMBL" id="KAH0571253.1"/>
    </source>
</evidence>
<organism evidence="3">
    <name type="scientific">Spironucleus salmonicida</name>
    <dbReference type="NCBI Taxonomy" id="348837"/>
    <lineage>
        <taxon>Eukaryota</taxon>
        <taxon>Metamonada</taxon>
        <taxon>Diplomonadida</taxon>
        <taxon>Hexamitidae</taxon>
        <taxon>Hexamitinae</taxon>
        <taxon>Spironucleus</taxon>
    </lineage>
</organism>
<evidence type="ECO:0000313" key="9">
    <source>
        <dbReference type="EMBL" id="KAH0571247.1"/>
    </source>
</evidence>
<reference evidence="5" key="2">
    <citation type="submission" date="2020-12" db="EMBL/GenBank/DDBJ databases">
        <title>New Spironucleus salmonicida genome in near-complete chromosomes.</title>
        <authorList>
            <person name="Xu F."/>
            <person name="Kurt Z."/>
            <person name="Jimenez-Gonzalez A."/>
            <person name="Astvaldsson A."/>
            <person name="Andersson J.O."/>
            <person name="Svard S.G."/>
        </authorList>
    </citation>
    <scope>NUCLEOTIDE SEQUENCE</scope>
    <source>
        <strain evidence="5">ATCC 50377</strain>
    </source>
</reference>
<dbReference type="InterPro" id="IPR000558">
    <property type="entry name" value="Histone_H2B"/>
</dbReference>
<evidence type="ECO:0000313" key="13">
    <source>
        <dbReference type="Proteomes" id="UP000018208"/>
    </source>
</evidence>
<evidence type="ECO:0000313" key="10">
    <source>
        <dbReference type="EMBL" id="KAH0571249.1"/>
    </source>
</evidence>
<dbReference type="VEuPathDB" id="GiardiaDB:SS50377_27540"/>
<dbReference type="GO" id="GO:0003677">
    <property type="term" value="F:DNA binding"/>
    <property type="evidence" value="ECO:0007669"/>
    <property type="project" value="InterPro"/>
</dbReference>
<gene>
    <name evidence="4" type="ORF">SS50377_13020</name>
    <name evidence="3" type="ORF">SS50377_13474</name>
    <name evidence="5" type="ORF">SS50377_27540</name>
    <name evidence="6" type="ORF">SS50377_27542</name>
    <name evidence="7" type="ORF">SS50377_27544</name>
    <name evidence="8" type="ORF">SS50377_27546</name>
    <name evidence="9" type="ORF">SS50377_27548</name>
    <name evidence="10" type="ORF">SS50377_27550</name>
    <name evidence="11" type="ORF">SS50377_27552</name>
    <name evidence="12" type="ORF">SS50377_27554</name>
</gene>
<dbReference type="EMBL" id="AUWU02000007">
    <property type="protein sequence ID" value="KAH0571241.1"/>
    <property type="molecule type" value="Genomic_DNA"/>
</dbReference>
<proteinExistence type="inferred from homology"/>
<evidence type="ECO:0000313" key="11">
    <source>
        <dbReference type="EMBL" id="KAH0571251.1"/>
    </source>
</evidence>
<keyword evidence="13" id="KW-1185">Reference proteome</keyword>
<evidence type="ECO:0000313" key="8">
    <source>
        <dbReference type="EMBL" id="KAH0571245.1"/>
    </source>
</evidence>
<dbReference type="VEuPathDB" id="GiardiaDB:SS50377_27546"/>
<feature type="domain" description="Core Histone H2A/H2B/H3" evidence="2">
    <location>
        <begin position="8"/>
        <end position="90"/>
    </location>
</feature>
<dbReference type="GO" id="GO:0046982">
    <property type="term" value="F:protein heterodimerization activity"/>
    <property type="evidence" value="ECO:0007669"/>
    <property type="project" value="InterPro"/>
</dbReference>
<evidence type="ECO:0000313" key="3">
    <source>
        <dbReference type="EMBL" id="EST46669.1"/>
    </source>
</evidence>
<dbReference type="Gene3D" id="1.10.20.10">
    <property type="entry name" value="Histone, subunit A"/>
    <property type="match status" value="1"/>
</dbReference>
<dbReference type="Proteomes" id="UP000018208">
    <property type="component" value="Unassembled WGS sequence"/>
</dbReference>
<dbReference type="VEuPathDB" id="GiardiaDB:SS50377_27548"/>
<dbReference type="EMBL" id="KI546057">
    <property type="protein sequence ID" value="EST46868.1"/>
    <property type="molecule type" value="Genomic_DNA"/>
</dbReference>
<dbReference type="PANTHER" id="PTHR23428">
    <property type="entry name" value="HISTONE H2B"/>
    <property type="match status" value="1"/>
</dbReference>
<dbReference type="VEuPathDB" id="GiardiaDB:SS50377_27544"/>
<dbReference type="SUPFAM" id="SSF47113">
    <property type="entry name" value="Histone-fold"/>
    <property type="match status" value="1"/>
</dbReference>
<dbReference type="InterPro" id="IPR007125">
    <property type="entry name" value="H2A/H2B/H3"/>
</dbReference>
<evidence type="ECO:0000313" key="5">
    <source>
        <dbReference type="EMBL" id="KAH0571239.1"/>
    </source>
</evidence>
<comment type="similarity">
    <text evidence="1">Belongs to the histone H2B family.</text>
</comment>
<dbReference type="CDD" id="cd22910">
    <property type="entry name" value="HFD_H2B"/>
    <property type="match status" value="1"/>
</dbReference>
<dbReference type="EMBL" id="KI546073">
    <property type="protein sequence ID" value="EST46669.1"/>
    <property type="molecule type" value="Genomic_DNA"/>
</dbReference>
<sequence>MSLGSAPEAKATRKMKRVETYGTYILKVLKASDAFQGKDADCGVSKQCMAAMNSMVNDLFERIASEASQIARQHHRNTIGKSQITAAAKLVLNGGELYKAAQSHAESAISKYSSNK</sequence>
<dbReference type="EMBL" id="AUWU02000007">
    <property type="protein sequence ID" value="KAH0571249.1"/>
    <property type="molecule type" value="Genomic_DNA"/>
</dbReference>
<dbReference type="VEuPathDB" id="GiardiaDB:SS50377_27550"/>
<accession>V6M0M9</accession>
<dbReference type="EMBL" id="AUWU02000007">
    <property type="protein sequence ID" value="KAH0571251.1"/>
    <property type="molecule type" value="Genomic_DNA"/>
</dbReference>
<dbReference type="InterPro" id="IPR009072">
    <property type="entry name" value="Histone-fold"/>
</dbReference>
<dbReference type="OrthoDB" id="305527at2759"/>
<evidence type="ECO:0000313" key="7">
    <source>
        <dbReference type="EMBL" id="KAH0571243.1"/>
    </source>
</evidence>
<name>V6M0M9_9EUKA</name>
<evidence type="ECO:0000313" key="6">
    <source>
        <dbReference type="EMBL" id="KAH0571241.1"/>
    </source>
</evidence>
<dbReference type="AlphaFoldDB" id="V6M0M9"/>
<dbReference type="GO" id="GO:0000786">
    <property type="term" value="C:nucleosome"/>
    <property type="evidence" value="ECO:0007669"/>
    <property type="project" value="InterPro"/>
</dbReference>
<dbReference type="SMART" id="SM00427">
    <property type="entry name" value="H2B"/>
    <property type="match status" value="1"/>
</dbReference>
<dbReference type="GO" id="GO:0030527">
    <property type="term" value="F:structural constituent of chromatin"/>
    <property type="evidence" value="ECO:0007669"/>
    <property type="project" value="InterPro"/>
</dbReference>
<evidence type="ECO:0000259" key="2">
    <source>
        <dbReference type="Pfam" id="PF00125"/>
    </source>
</evidence>
<dbReference type="VEuPathDB" id="GiardiaDB:SS50377_27542"/>
<evidence type="ECO:0000256" key="1">
    <source>
        <dbReference type="ARBA" id="ARBA00006846"/>
    </source>
</evidence>
<dbReference type="VEuPathDB" id="GiardiaDB:SS50377_27552"/>
<dbReference type="Pfam" id="PF00125">
    <property type="entry name" value="Histone"/>
    <property type="match status" value="1"/>
</dbReference>
<dbReference type="EMBL" id="AUWU02000007">
    <property type="protein sequence ID" value="KAH0571247.1"/>
    <property type="molecule type" value="Genomic_DNA"/>
</dbReference>
<protein>
    <submittedName>
        <fullName evidence="3">Histone H2B</fullName>
    </submittedName>
</protein>
<dbReference type="EMBL" id="AUWU02000007">
    <property type="protein sequence ID" value="KAH0571243.1"/>
    <property type="molecule type" value="Genomic_DNA"/>
</dbReference>
<reference evidence="3 5" key="1">
    <citation type="journal article" date="2014" name="PLoS Genet.">
        <title>The Genome of Spironucleus salmonicida Highlights a Fish Pathogen Adapted to Fluctuating Environments.</title>
        <authorList>
            <person name="Xu F."/>
            <person name="Jerlstrom-Hultqvist J."/>
            <person name="Einarsson E."/>
            <person name="Astvaldsson A."/>
            <person name="Svard S.G."/>
            <person name="Andersson J.O."/>
        </authorList>
    </citation>
    <scope>NUCLEOTIDE SEQUENCE</scope>
    <source>
        <strain evidence="5">ATCC 50377</strain>
    </source>
</reference>
<dbReference type="EMBL" id="AUWU02000007">
    <property type="protein sequence ID" value="KAH0571253.1"/>
    <property type="molecule type" value="Genomic_DNA"/>
</dbReference>
<dbReference type="VEuPathDB" id="GiardiaDB:SS50377_27554"/>
<dbReference type="EMBL" id="AUWU02000007">
    <property type="protein sequence ID" value="KAH0571239.1"/>
    <property type="molecule type" value="Genomic_DNA"/>
</dbReference>
<evidence type="ECO:0000313" key="4">
    <source>
        <dbReference type="EMBL" id="EST46868.1"/>
    </source>
</evidence>
<dbReference type="EMBL" id="AUWU02000007">
    <property type="protein sequence ID" value="KAH0571245.1"/>
    <property type="molecule type" value="Genomic_DNA"/>
</dbReference>